<dbReference type="SMART" id="SM00382">
    <property type="entry name" value="AAA"/>
    <property type="match status" value="1"/>
</dbReference>
<dbReference type="PANTHER" id="PTHR43038">
    <property type="entry name" value="ATP-BINDING CASSETTE, SUB-FAMILY H, MEMBER 1"/>
    <property type="match status" value="1"/>
</dbReference>
<dbReference type="STRING" id="361041.VW35_11060"/>
<dbReference type="InterPro" id="IPR017871">
    <property type="entry name" value="ABC_transporter-like_CS"/>
</dbReference>
<evidence type="ECO:0000256" key="1">
    <source>
        <dbReference type="ARBA" id="ARBA00005417"/>
    </source>
</evidence>
<dbReference type="Pfam" id="PF00005">
    <property type="entry name" value="ABC_tran"/>
    <property type="match status" value="1"/>
</dbReference>
<dbReference type="PATRIC" id="fig|361041.3.peg.1579"/>
<feature type="domain" description="ABC transporter" evidence="4">
    <location>
        <begin position="8"/>
        <end position="235"/>
    </location>
</feature>
<dbReference type="PROSITE" id="PS00211">
    <property type="entry name" value="ABC_TRANSPORTER_1"/>
    <property type="match status" value="1"/>
</dbReference>
<sequence length="318" mass="34599">MNQAPAALRVAGLKIRYGRREVLRGLELDIAKGEIFGLLGPNGAGKTTLIRTICGRITPAEGAITIMGRPISRQTLRRIGLVPQDIALYPHLTARENLEVFGRLSGLSRSDTEKAIAWASEAADIKARLGDRIEILSGGWKRRVNIAAAILHQPDLLILDEPTVGVDVDARNGLHDVIHELSNAGMGVLLATHDLDQAEMLCARVGFLRNGVIAPQGNPRRLIDETFKGQREIIIELRQHPTPHQANALKTSGFASSNGNLSWSMIGRDAERSARDLSEAFERAGLVTREVRFREPGLDSLFVHLSRDATVAKEGSAG</sequence>
<accession>A0A0F5L7M2</accession>
<proteinExistence type="inferred from homology"/>
<evidence type="ECO:0000313" key="5">
    <source>
        <dbReference type="EMBL" id="KKB78199.1"/>
    </source>
</evidence>
<evidence type="ECO:0000256" key="3">
    <source>
        <dbReference type="ARBA" id="ARBA00022840"/>
    </source>
</evidence>
<dbReference type="PANTHER" id="PTHR43038:SF3">
    <property type="entry name" value="ABC TRANSPORTER G FAMILY MEMBER 20 ISOFORM X1"/>
    <property type="match status" value="1"/>
</dbReference>
<dbReference type="GO" id="GO:0016887">
    <property type="term" value="F:ATP hydrolysis activity"/>
    <property type="evidence" value="ECO:0007669"/>
    <property type="project" value="InterPro"/>
</dbReference>
<dbReference type="Proteomes" id="UP000033514">
    <property type="component" value="Unassembled WGS sequence"/>
</dbReference>
<keyword evidence="3" id="KW-0067">ATP-binding</keyword>
<dbReference type="OrthoDB" id="9778547at2"/>
<dbReference type="InterPro" id="IPR027417">
    <property type="entry name" value="P-loop_NTPase"/>
</dbReference>
<reference evidence="5 6" key="1">
    <citation type="submission" date="2015-03" db="EMBL/GenBank/DDBJ databases">
        <authorList>
            <person name="Hassan Y.I."/>
            <person name="Lepp D."/>
            <person name="Zhou T."/>
        </authorList>
    </citation>
    <scope>NUCLEOTIDE SEQUENCE [LARGE SCALE GENOMIC DNA]</scope>
    <source>
        <strain evidence="5 6">GH2-10</strain>
    </source>
</reference>
<evidence type="ECO:0000259" key="4">
    <source>
        <dbReference type="PROSITE" id="PS50893"/>
    </source>
</evidence>
<gene>
    <name evidence="5" type="ORF">VW35_11060</name>
</gene>
<dbReference type="RefSeq" id="WP_046143134.1">
    <property type="nucleotide sequence ID" value="NZ_LAJG01000022.1"/>
</dbReference>
<comment type="caution">
    <text evidence="5">The sequence shown here is derived from an EMBL/GenBank/DDBJ whole genome shotgun (WGS) entry which is preliminary data.</text>
</comment>
<dbReference type="PROSITE" id="PS50893">
    <property type="entry name" value="ABC_TRANSPORTER_2"/>
    <property type="match status" value="1"/>
</dbReference>
<dbReference type="InterPro" id="IPR003439">
    <property type="entry name" value="ABC_transporter-like_ATP-bd"/>
</dbReference>
<keyword evidence="6" id="KW-1185">Reference proteome</keyword>
<dbReference type="Gene3D" id="3.40.50.300">
    <property type="entry name" value="P-loop containing nucleotide triphosphate hydrolases"/>
    <property type="match status" value="1"/>
</dbReference>
<dbReference type="InterPro" id="IPR003593">
    <property type="entry name" value="AAA+_ATPase"/>
</dbReference>
<protein>
    <recommendedName>
        <fullName evidence="4">ABC transporter domain-containing protein</fullName>
    </recommendedName>
</protein>
<keyword evidence="2" id="KW-0547">Nucleotide-binding</keyword>
<evidence type="ECO:0000313" key="6">
    <source>
        <dbReference type="Proteomes" id="UP000033514"/>
    </source>
</evidence>
<name>A0A0F5L7M2_9HYPH</name>
<organism evidence="5 6">
    <name type="scientific">Devosia soli</name>
    <dbReference type="NCBI Taxonomy" id="361041"/>
    <lineage>
        <taxon>Bacteria</taxon>
        <taxon>Pseudomonadati</taxon>
        <taxon>Pseudomonadota</taxon>
        <taxon>Alphaproteobacteria</taxon>
        <taxon>Hyphomicrobiales</taxon>
        <taxon>Devosiaceae</taxon>
        <taxon>Devosia</taxon>
    </lineage>
</organism>
<dbReference type="EMBL" id="LAJG01000022">
    <property type="protein sequence ID" value="KKB78199.1"/>
    <property type="molecule type" value="Genomic_DNA"/>
</dbReference>
<evidence type="ECO:0000256" key="2">
    <source>
        <dbReference type="ARBA" id="ARBA00022741"/>
    </source>
</evidence>
<dbReference type="AlphaFoldDB" id="A0A0F5L7M2"/>
<dbReference type="SUPFAM" id="SSF52540">
    <property type="entry name" value="P-loop containing nucleoside triphosphate hydrolases"/>
    <property type="match status" value="1"/>
</dbReference>
<dbReference type="GO" id="GO:0005524">
    <property type="term" value="F:ATP binding"/>
    <property type="evidence" value="ECO:0007669"/>
    <property type="project" value="UniProtKB-KW"/>
</dbReference>
<comment type="similarity">
    <text evidence="1">Belongs to the ABC transporter superfamily.</text>
</comment>
<dbReference type="CDD" id="cd03230">
    <property type="entry name" value="ABC_DR_subfamily_A"/>
    <property type="match status" value="1"/>
</dbReference>